<dbReference type="InterPro" id="IPR036388">
    <property type="entry name" value="WH-like_DNA-bd_sf"/>
</dbReference>
<dbReference type="Proteomes" id="UP001215598">
    <property type="component" value="Unassembled WGS sequence"/>
</dbReference>
<comment type="caution">
    <text evidence="3">The sequence shown here is derived from an EMBL/GenBank/DDBJ whole genome shotgun (WGS) entry which is preliminary data.</text>
</comment>
<keyword evidence="2" id="KW-0812">Transmembrane</keyword>
<evidence type="ECO:0000313" key="3">
    <source>
        <dbReference type="EMBL" id="KAJ7728059.1"/>
    </source>
</evidence>
<feature type="region of interest" description="Disordered" evidence="1">
    <location>
        <begin position="552"/>
        <end position="578"/>
    </location>
</feature>
<feature type="compositionally biased region" description="Polar residues" evidence="1">
    <location>
        <begin position="1"/>
        <end position="10"/>
    </location>
</feature>
<dbReference type="InterPro" id="IPR029063">
    <property type="entry name" value="SAM-dependent_MTases_sf"/>
</dbReference>
<dbReference type="Gene3D" id="3.40.50.150">
    <property type="entry name" value="Vaccinia Virus protein VP39"/>
    <property type="match status" value="1"/>
</dbReference>
<feature type="compositionally biased region" description="Pro residues" evidence="1">
    <location>
        <begin position="503"/>
        <end position="517"/>
    </location>
</feature>
<accession>A0AAD7MRX7</accession>
<feature type="transmembrane region" description="Helical" evidence="2">
    <location>
        <begin position="217"/>
        <end position="240"/>
    </location>
</feature>
<dbReference type="PANTHER" id="PTHR43712:SF2">
    <property type="entry name" value="O-METHYLTRANSFERASE CICE"/>
    <property type="match status" value="1"/>
</dbReference>
<sequence>MDRVAPTNSQIERRKANSSSRAYASPPPSPGSSSATTPLPLRRSISRLTQAQAASTFPPHPPLRAPLPSRTAHIAPHGGCTINRIVAASAQLASIVQTPFLTLCDASMGYHLPVCLRVVEAVGVVEVLCEGPSTGVHVKEIARRTGLDASKLGAYAFLVLLVVPTSVPIVPITPTSSASSQHTSFSARFAPDVFAANRISSLLDSGKSVDELVRKVFFWPLIFVLGVPFFATLFLLRVVLHDCPDAFAKRILLRLREAAAPDTRLVLADFVLCVDDFWVGGGGVGANVGEKAETEKEKEPQVEGAEKMLAPAPLLANLGKASANACKVTFNGQERTLRETVTVAPALSARWKVVRVTKARPARSSGIFGSVFFDMPFGSGAGESSSSYGAHGVSANRSVSRREVEMVEQASSRCGTPTFGSRVDLPSMAEARGAAVVPGALEAGGGVDYAANAQDEALAAVCGAPAVVTLSFAQLQSSLIARRRGQAPLFRLQQHQQQAQPLAPSPLPQQALPPPLLTSPHLSLRRWTSYAHLEQTVQLQGRGHMAIVTLRASQDTPPSSARPRARTLRHIPSSPVLK</sequence>
<keyword evidence="2" id="KW-0472">Membrane</keyword>
<evidence type="ECO:0000313" key="4">
    <source>
        <dbReference type="Proteomes" id="UP001215598"/>
    </source>
</evidence>
<dbReference type="PANTHER" id="PTHR43712">
    <property type="entry name" value="PUTATIVE (AFU_ORTHOLOGUE AFUA_4G14580)-RELATED"/>
    <property type="match status" value="1"/>
</dbReference>
<evidence type="ECO:0000256" key="2">
    <source>
        <dbReference type="SAM" id="Phobius"/>
    </source>
</evidence>
<dbReference type="EMBL" id="JARKIB010000175">
    <property type="protein sequence ID" value="KAJ7728059.1"/>
    <property type="molecule type" value="Genomic_DNA"/>
</dbReference>
<protein>
    <submittedName>
        <fullName evidence="3">Uncharacterized protein</fullName>
    </submittedName>
</protein>
<keyword evidence="4" id="KW-1185">Reference proteome</keyword>
<dbReference type="Gene3D" id="1.10.10.10">
    <property type="entry name" value="Winged helix-like DNA-binding domain superfamily/Winged helix DNA-binding domain"/>
    <property type="match status" value="1"/>
</dbReference>
<keyword evidence="2" id="KW-1133">Transmembrane helix</keyword>
<reference evidence="3" key="1">
    <citation type="submission" date="2023-03" db="EMBL/GenBank/DDBJ databases">
        <title>Massive genome expansion in bonnet fungi (Mycena s.s.) driven by repeated elements and novel gene families across ecological guilds.</title>
        <authorList>
            <consortium name="Lawrence Berkeley National Laboratory"/>
            <person name="Harder C.B."/>
            <person name="Miyauchi S."/>
            <person name="Viragh M."/>
            <person name="Kuo A."/>
            <person name="Thoen E."/>
            <person name="Andreopoulos B."/>
            <person name="Lu D."/>
            <person name="Skrede I."/>
            <person name="Drula E."/>
            <person name="Henrissat B."/>
            <person name="Morin E."/>
            <person name="Kohler A."/>
            <person name="Barry K."/>
            <person name="LaButti K."/>
            <person name="Morin E."/>
            <person name="Salamov A."/>
            <person name="Lipzen A."/>
            <person name="Mereny Z."/>
            <person name="Hegedus B."/>
            <person name="Baldrian P."/>
            <person name="Stursova M."/>
            <person name="Weitz H."/>
            <person name="Taylor A."/>
            <person name="Grigoriev I.V."/>
            <person name="Nagy L.G."/>
            <person name="Martin F."/>
            <person name="Kauserud H."/>
        </authorList>
    </citation>
    <scope>NUCLEOTIDE SEQUENCE</scope>
    <source>
        <strain evidence="3">CBHHK182m</strain>
    </source>
</reference>
<feature type="region of interest" description="Disordered" evidence="1">
    <location>
        <begin position="1"/>
        <end position="39"/>
    </location>
</feature>
<feature type="region of interest" description="Disordered" evidence="1">
    <location>
        <begin position="495"/>
        <end position="518"/>
    </location>
</feature>
<name>A0AAD7MRX7_9AGAR</name>
<feature type="region of interest" description="Disordered" evidence="1">
    <location>
        <begin position="50"/>
        <end position="69"/>
    </location>
</feature>
<feature type="transmembrane region" description="Helical" evidence="2">
    <location>
        <begin position="152"/>
        <end position="172"/>
    </location>
</feature>
<evidence type="ECO:0000256" key="1">
    <source>
        <dbReference type="SAM" id="MobiDB-lite"/>
    </source>
</evidence>
<dbReference type="AlphaFoldDB" id="A0AAD7MRX7"/>
<organism evidence="3 4">
    <name type="scientific">Mycena metata</name>
    <dbReference type="NCBI Taxonomy" id="1033252"/>
    <lineage>
        <taxon>Eukaryota</taxon>
        <taxon>Fungi</taxon>
        <taxon>Dikarya</taxon>
        <taxon>Basidiomycota</taxon>
        <taxon>Agaricomycotina</taxon>
        <taxon>Agaricomycetes</taxon>
        <taxon>Agaricomycetidae</taxon>
        <taxon>Agaricales</taxon>
        <taxon>Marasmiineae</taxon>
        <taxon>Mycenaceae</taxon>
        <taxon>Mycena</taxon>
    </lineage>
</organism>
<gene>
    <name evidence="3" type="ORF">B0H16DRAFT_1734826</name>
</gene>
<proteinExistence type="predicted"/>